<feature type="transmembrane region" description="Helical" evidence="9">
    <location>
        <begin position="321"/>
        <end position="342"/>
    </location>
</feature>
<feature type="transmembrane region" description="Helical" evidence="9">
    <location>
        <begin position="402"/>
        <end position="422"/>
    </location>
</feature>
<name>A0A438N1M7_EXOME</name>
<keyword evidence="3" id="KW-0813">Transport</keyword>
<dbReference type="InterPro" id="IPR004695">
    <property type="entry name" value="SLAC1/Mae1/Ssu1/TehA"/>
</dbReference>
<feature type="transmembrane region" description="Helical" evidence="9">
    <location>
        <begin position="290"/>
        <end position="309"/>
    </location>
</feature>
<evidence type="ECO:0000256" key="3">
    <source>
        <dbReference type="ARBA" id="ARBA00022448"/>
    </source>
</evidence>
<dbReference type="VEuPathDB" id="FungiDB:PV10_03625"/>
<evidence type="ECO:0000256" key="8">
    <source>
        <dbReference type="SAM" id="MobiDB-lite"/>
    </source>
</evidence>
<evidence type="ECO:0000256" key="9">
    <source>
        <dbReference type="SAM" id="Phobius"/>
    </source>
</evidence>
<dbReference type="GO" id="GO:0005886">
    <property type="term" value="C:plasma membrane"/>
    <property type="evidence" value="ECO:0007669"/>
    <property type="project" value="UniProtKB-SubCell"/>
</dbReference>
<evidence type="ECO:0000256" key="7">
    <source>
        <dbReference type="ARBA" id="ARBA00023136"/>
    </source>
</evidence>
<feature type="transmembrane region" description="Helical" evidence="9">
    <location>
        <begin position="196"/>
        <end position="219"/>
    </location>
</feature>
<feature type="transmembrane region" description="Helical" evidence="9">
    <location>
        <begin position="231"/>
        <end position="249"/>
    </location>
</feature>
<reference evidence="10 11" key="1">
    <citation type="submission" date="2017-03" db="EMBL/GenBank/DDBJ databases">
        <title>Genomes of endolithic fungi from Antarctica.</title>
        <authorList>
            <person name="Coleine C."/>
            <person name="Masonjones S."/>
            <person name="Stajich J.E."/>
        </authorList>
    </citation>
    <scope>NUCLEOTIDE SEQUENCE [LARGE SCALE GENOMIC DNA]</scope>
    <source>
        <strain evidence="10 11">CCFEE 6314</strain>
    </source>
</reference>
<gene>
    <name evidence="10" type="ORF">B0A52_06661</name>
</gene>
<proteinExistence type="inferred from homology"/>
<feature type="region of interest" description="Disordered" evidence="8">
    <location>
        <begin position="473"/>
        <end position="493"/>
    </location>
</feature>
<evidence type="ECO:0000256" key="1">
    <source>
        <dbReference type="ARBA" id="ARBA00004651"/>
    </source>
</evidence>
<keyword evidence="6 9" id="KW-1133">Transmembrane helix</keyword>
<dbReference type="Proteomes" id="UP000288859">
    <property type="component" value="Unassembled WGS sequence"/>
</dbReference>
<feature type="transmembrane region" description="Helical" evidence="9">
    <location>
        <begin position="428"/>
        <end position="450"/>
    </location>
</feature>
<dbReference type="InterPro" id="IPR051629">
    <property type="entry name" value="Sulfite_efflux_TDT"/>
</dbReference>
<evidence type="ECO:0008006" key="12">
    <source>
        <dbReference type="Google" id="ProtNLM"/>
    </source>
</evidence>
<evidence type="ECO:0000256" key="2">
    <source>
        <dbReference type="ARBA" id="ARBA00008566"/>
    </source>
</evidence>
<dbReference type="PANTHER" id="PTHR31686:SF2">
    <property type="entry name" value="C4-DICARBOXYLATE TRANSPORTER_MALIC ACID TRANSPORT PROTEIN"/>
    <property type="match status" value="1"/>
</dbReference>
<feature type="transmembrane region" description="Helical" evidence="9">
    <location>
        <begin position="365"/>
        <end position="390"/>
    </location>
</feature>
<sequence>MAVGDGDAELQKLASNNPAMTIPTKDDSQAEFQQLRSRLACSDASNTTSTQAPQDMVGDMAGDMRDGPLNTISSTISQPTKYDRGWRRVVRNFSPSWFSVTMGTGVVSILLITIPFKATWLYWLSVIFFVLNTVLFSLAFLASFLRYTLYPEIWHVMIADSTNSLFLATIPMGFATLINAWIFLCCPYWGYWSVTFAWVCWMIDAIVAAAVTVSLPFLLMKQRESHDLDRITAVQLLPIAATIVASAVGKPDDFLTVDAWSPTHGLLGAEIALVLTHSPQAALGTLLTSYVMWGIATPFALTILVIYYQRLALHKLPPREVVVSSFLPLGPLGMGGNAIMHLGKVARDLFLRVGFLHNLSMAGDIVYVMGIFVALIMWGFGLCWLVFALATIYQTRPFPFNMGWWGFTFPLGVYAVSTITFGVEMPSLFFRVLGTIFGVAVIMLWCVVAFGTAKGAWSGKLFYAPCLKNLKKEDQKPQNQRRSQAEKCEDSSV</sequence>
<dbReference type="CDD" id="cd09318">
    <property type="entry name" value="TDT_SSU1"/>
    <property type="match status" value="1"/>
</dbReference>
<comment type="subcellular location">
    <subcellularLocation>
        <location evidence="1">Cell membrane</location>
        <topology evidence="1">Multi-pass membrane protein</topology>
    </subcellularLocation>
</comment>
<dbReference type="InterPro" id="IPR038665">
    <property type="entry name" value="Voltage-dep_anion_channel_sf"/>
</dbReference>
<keyword evidence="5 9" id="KW-0812">Transmembrane</keyword>
<dbReference type="Pfam" id="PF03595">
    <property type="entry name" value="SLAC1"/>
    <property type="match status" value="1"/>
</dbReference>
<dbReference type="PANTHER" id="PTHR31686">
    <property type="match status" value="1"/>
</dbReference>
<dbReference type="AlphaFoldDB" id="A0A438N1M7"/>
<keyword evidence="4" id="KW-1003">Cell membrane</keyword>
<evidence type="ECO:0000313" key="11">
    <source>
        <dbReference type="Proteomes" id="UP000288859"/>
    </source>
</evidence>
<feature type="transmembrane region" description="Helical" evidence="9">
    <location>
        <begin position="165"/>
        <end position="190"/>
    </location>
</feature>
<evidence type="ECO:0000313" key="10">
    <source>
        <dbReference type="EMBL" id="RVX69597.1"/>
    </source>
</evidence>
<evidence type="ECO:0000256" key="6">
    <source>
        <dbReference type="ARBA" id="ARBA00022989"/>
    </source>
</evidence>
<feature type="transmembrane region" description="Helical" evidence="9">
    <location>
        <begin position="120"/>
        <end position="145"/>
    </location>
</feature>
<keyword evidence="7 9" id="KW-0472">Membrane</keyword>
<organism evidence="10 11">
    <name type="scientific">Exophiala mesophila</name>
    <name type="common">Black yeast-like fungus</name>
    <dbReference type="NCBI Taxonomy" id="212818"/>
    <lineage>
        <taxon>Eukaryota</taxon>
        <taxon>Fungi</taxon>
        <taxon>Dikarya</taxon>
        <taxon>Ascomycota</taxon>
        <taxon>Pezizomycotina</taxon>
        <taxon>Eurotiomycetes</taxon>
        <taxon>Chaetothyriomycetidae</taxon>
        <taxon>Chaetothyriales</taxon>
        <taxon>Herpotrichiellaceae</taxon>
        <taxon>Exophiala</taxon>
    </lineage>
</organism>
<comment type="similarity">
    <text evidence="2">Belongs to the tellurite-resistance/dicarboxylate transporter (TDT) family.</text>
</comment>
<evidence type="ECO:0000256" key="5">
    <source>
        <dbReference type="ARBA" id="ARBA00022692"/>
    </source>
</evidence>
<dbReference type="OrthoDB" id="1099at2759"/>
<evidence type="ECO:0000256" key="4">
    <source>
        <dbReference type="ARBA" id="ARBA00022475"/>
    </source>
</evidence>
<protein>
    <recommendedName>
        <fullName evidence="12">Sulfite efflux pump SSU1</fullName>
    </recommendedName>
</protein>
<dbReference type="Gene3D" id="1.50.10.150">
    <property type="entry name" value="Voltage-dependent anion channel"/>
    <property type="match status" value="1"/>
</dbReference>
<comment type="caution">
    <text evidence="10">The sequence shown here is derived from an EMBL/GenBank/DDBJ whole genome shotgun (WGS) entry which is preliminary data.</text>
</comment>
<feature type="compositionally biased region" description="Basic and acidic residues" evidence="8">
    <location>
        <begin position="483"/>
        <end position="493"/>
    </location>
</feature>
<dbReference type="GO" id="GO:0000319">
    <property type="term" value="F:sulfite transmembrane transporter activity"/>
    <property type="evidence" value="ECO:0007669"/>
    <property type="project" value="TreeGrafter"/>
</dbReference>
<feature type="transmembrane region" description="Helical" evidence="9">
    <location>
        <begin position="96"/>
        <end position="114"/>
    </location>
</feature>
<accession>A0A438N1M7</accession>
<dbReference type="EMBL" id="NAJM01000028">
    <property type="protein sequence ID" value="RVX69597.1"/>
    <property type="molecule type" value="Genomic_DNA"/>
</dbReference>